<keyword evidence="1" id="KW-0479">Metal-binding</keyword>
<gene>
    <name evidence="3" type="ORF">GMARGA_LOCUS37323</name>
</gene>
<accession>A0ABN7X0K0</accession>
<dbReference type="Proteomes" id="UP000789901">
    <property type="component" value="Unassembled WGS sequence"/>
</dbReference>
<evidence type="ECO:0000259" key="2">
    <source>
        <dbReference type="PROSITE" id="PS50966"/>
    </source>
</evidence>
<dbReference type="Pfam" id="PF04434">
    <property type="entry name" value="SWIM"/>
    <property type="match status" value="1"/>
</dbReference>
<evidence type="ECO:0000256" key="1">
    <source>
        <dbReference type="PROSITE-ProRule" id="PRU00325"/>
    </source>
</evidence>
<keyword evidence="1" id="KW-0862">Zinc</keyword>
<feature type="non-terminal residue" evidence="3">
    <location>
        <position position="1"/>
    </location>
</feature>
<protein>
    <submittedName>
        <fullName evidence="3">29289_t:CDS:1</fullName>
    </submittedName>
</protein>
<dbReference type="EMBL" id="CAJVQB010077271">
    <property type="protein sequence ID" value="CAG8844836.1"/>
    <property type="molecule type" value="Genomic_DNA"/>
</dbReference>
<organism evidence="3 4">
    <name type="scientific">Gigaspora margarita</name>
    <dbReference type="NCBI Taxonomy" id="4874"/>
    <lineage>
        <taxon>Eukaryota</taxon>
        <taxon>Fungi</taxon>
        <taxon>Fungi incertae sedis</taxon>
        <taxon>Mucoromycota</taxon>
        <taxon>Glomeromycotina</taxon>
        <taxon>Glomeromycetes</taxon>
        <taxon>Diversisporales</taxon>
        <taxon>Gigasporaceae</taxon>
        <taxon>Gigaspora</taxon>
    </lineage>
</organism>
<keyword evidence="1" id="KW-0863">Zinc-finger</keyword>
<evidence type="ECO:0000313" key="3">
    <source>
        <dbReference type="EMBL" id="CAG8844836.1"/>
    </source>
</evidence>
<dbReference type="PROSITE" id="PS50966">
    <property type="entry name" value="ZF_SWIM"/>
    <property type="match status" value="1"/>
</dbReference>
<name>A0ABN7X0K0_GIGMA</name>
<proteinExistence type="predicted"/>
<comment type="caution">
    <text evidence="3">The sequence shown here is derived from an EMBL/GenBank/DDBJ whole genome shotgun (WGS) entry which is preliminary data.</text>
</comment>
<evidence type="ECO:0000313" key="4">
    <source>
        <dbReference type="Proteomes" id="UP000789901"/>
    </source>
</evidence>
<keyword evidence="4" id="KW-1185">Reference proteome</keyword>
<dbReference type="InterPro" id="IPR007527">
    <property type="entry name" value="Znf_SWIM"/>
</dbReference>
<reference evidence="3 4" key="1">
    <citation type="submission" date="2021-06" db="EMBL/GenBank/DDBJ databases">
        <authorList>
            <person name="Kallberg Y."/>
            <person name="Tangrot J."/>
            <person name="Rosling A."/>
        </authorList>
    </citation>
    <scope>NUCLEOTIDE SEQUENCE [LARGE SCALE GENOMIC DNA]</scope>
    <source>
        <strain evidence="3 4">120-4 pot B 10/14</strain>
    </source>
</reference>
<feature type="domain" description="SWIM-type" evidence="2">
    <location>
        <begin position="12"/>
        <end position="56"/>
    </location>
</feature>
<sequence length="146" mass="17306">CYLVKSSKDNHYEVSIKDQVQQNDNIKLAHFECTCVDFRFHGIACKHIFAIYQKFYIRPIIYSASNQAKKESKEICDVTFDNWVEALKKVWDWHTQENQNNITDADVEVIMEMEMKRKANISLYNDFQIPNSDTKGTNYNIKKQMH</sequence>